<dbReference type="PANTHER" id="PTHR10738:SF0">
    <property type="entry name" value="PROTEIN ARGININE N-METHYLTRANSFERASE 5"/>
    <property type="match status" value="1"/>
</dbReference>
<name>A0ABR3GR04_9PEZI</name>
<dbReference type="InterPro" id="IPR007857">
    <property type="entry name" value="Arg_MeTrfase_PRMT5"/>
</dbReference>
<dbReference type="Gene3D" id="3.20.20.150">
    <property type="entry name" value="Divalent-metal-dependent TIM barrel enzymes"/>
    <property type="match status" value="1"/>
</dbReference>
<dbReference type="PANTHER" id="PTHR10738">
    <property type="entry name" value="PROTEIN ARGININE N-METHYLTRANSFERASE 5"/>
    <property type="match status" value="1"/>
</dbReference>
<dbReference type="Gene3D" id="2.70.160.11">
    <property type="entry name" value="Hnrnp arginine n-methyltransferase1"/>
    <property type="match status" value="1"/>
</dbReference>
<sequence>MDAHQPAEPGVPIWYVGHHLPTPKNAINGHTLRTEVATGYDMITTHITNVNFRTRVEQSISSARAENKIHFHIESLDAAEVNLHPGDHISQVIAFTSSWIDLDSDDSLVAHVSRQVLIHELEYAAFCGASNVVIAGPKRRTNVAQYAQVISAALTTGAYMQLLIHLPMAEEEGSVANAGETYDEFAVWDVWNTIRTVCKYNSRVSLTLQIPAKLPSAHLVNRWFAEPVRVLFIPSFTFCPNAKGYPVFSKLHQALLTRYMKLRPTPYVLVSDTHLTPPPPAPAGSGSPQKLRYEPLGYLVYLRHLQKNQPPPTTVEKFGAGYQDYLQAPLQPLADNLESITYEVFEKDPVKYDQYEKAIKLALDARDTKDNIIVAVTGAGRGPLVSRALRAAKASGRSINLFAVEKNPNAYVHLLRHNRDTWNGQVVVIKSDMRSWNPPFKVDIIISELLGSFGDNELSPECLDGVQRVLNPNGGISIPASYSAHYTPIMAPKIYADISSRKNDPDAPETPYVVMLQAIEILAENEYIHRAWDFHHPLPENTMSDAAALGGGLIGLGDGGNDHNMRNSRATFKVPRRGVVHGLAGYFESVLFGDIELSTRPDTIDAKSKDMISWFPIFFPLKTPIHLPDNSEVEVTIWRETSERKVWYEWSVQAFIKGGGGQRCRLGIADLHSSKKNGCLM</sequence>
<evidence type="ECO:0000256" key="4">
    <source>
        <dbReference type="PIRNR" id="PIRNR015894"/>
    </source>
</evidence>
<keyword evidence="1 4" id="KW-0489">Methyltransferase</keyword>
<accession>A0ABR3GR04</accession>
<gene>
    <name evidence="8" type="ORF">Q9L58_002655</name>
</gene>
<feature type="domain" description="PRMT5 arginine-N-methyltransferase" evidence="5">
    <location>
        <begin position="315"/>
        <end position="478"/>
    </location>
</feature>
<dbReference type="EMBL" id="JBBBZM010000023">
    <property type="protein sequence ID" value="KAL0638349.1"/>
    <property type="molecule type" value="Genomic_DNA"/>
</dbReference>
<evidence type="ECO:0000313" key="9">
    <source>
        <dbReference type="Proteomes" id="UP001447188"/>
    </source>
</evidence>
<dbReference type="InterPro" id="IPR035247">
    <property type="entry name" value="PRMT5_TIM"/>
</dbReference>
<dbReference type="Pfam" id="PF17285">
    <property type="entry name" value="PRMT5_TIM"/>
    <property type="match status" value="1"/>
</dbReference>
<evidence type="ECO:0000313" key="8">
    <source>
        <dbReference type="EMBL" id="KAL0638349.1"/>
    </source>
</evidence>
<keyword evidence="9" id="KW-1185">Reference proteome</keyword>
<dbReference type="Proteomes" id="UP001447188">
    <property type="component" value="Unassembled WGS sequence"/>
</dbReference>
<feature type="domain" description="PRMT5 oligomerisation" evidence="7">
    <location>
        <begin position="481"/>
        <end position="677"/>
    </location>
</feature>
<proteinExistence type="inferred from homology"/>
<dbReference type="Gene3D" id="3.40.50.150">
    <property type="entry name" value="Vaccinia Virus protein VP39"/>
    <property type="match status" value="1"/>
</dbReference>
<evidence type="ECO:0000256" key="2">
    <source>
        <dbReference type="ARBA" id="ARBA00022679"/>
    </source>
</evidence>
<dbReference type="PIRSF" id="PIRSF015894">
    <property type="entry name" value="Skb1_MeTrfase"/>
    <property type="match status" value="1"/>
</dbReference>
<keyword evidence="3 4" id="KW-0949">S-adenosyl-L-methionine</keyword>
<evidence type="ECO:0000259" key="5">
    <source>
        <dbReference type="Pfam" id="PF05185"/>
    </source>
</evidence>
<dbReference type="SUPFAM" id="SSF53335">
    <property type="entry name" value="S-adenosyl-L-methionine-dependent methyltransferases"/>
    <property type="match status" value="1"/>
</dbReference>
<dbReference type="Pfam" id="PF05185">
    <property type="entry name" value="PRMT5"/>
    <property type="match status" value="1"/>
</dbReference>
<feature type="domain" description="PRMT5 TIM barrel" evidence="6">
    <location>
        <begin position="39"/>
        <end position="307"/>
    </location>
</feature>
<dbReference type="InterPro" id="IPR025799">
    <property type="entry name" value="Arg_MeTrfase"/>
</dbReference>
<evidence type="ECO:0000259" key="7">
    <source>
        <dbReference type="Pfam" id="PF17286"/>
    </source>
</evidence>
<evidence type="ECO:0000259" key="6">
    <source>
        <dbReference type="Pfam" id="PF17285"/>
    </source>
</evidence>
<keyword evidence="2 4" id="KW-0808">Transferase</keyword>
<evidence type="ECO:0000256" key="3">
    <source>
        <dbReference type="ARBA" id="ARBA00022691"/>
    </source>
</evidence>
<dbReference type="PROSITE" id="PS51678">
    <property type="entry name" value="SAM_MT_PRMT"/>
    <property type="match status" value="1"/>
</dbReference>
<comment type="similarity">
    <text evidence="4">Belongs to the class I-like SAM-binding methyltransferase superfamily.</text>
</comment>
<dbReference type="CDD" id="cd02440">
    <property type="entry name" value="AdoMet_MTases"/>
    <property type="match status" value="1"/>
</dbReference>
<protein>
    <recommendedName>
        <fullName evidence="4">Protein arginine N-methyltransferase</fullName>
    </recommendedName>
</protein>
<dbReference type="InterPro" id="IPR029063">
    <property type="entry name" value="SAM-dependent_MTases_sf"/>
</dbReference>
<comment type="caution">
    <text evidence="8">The sequence shown here is derived from an EMBL/GenBank/DDBJ whole genome shotgun (WGS) entry which is preliminary data.</text>
</comment>
<dbReference type="InterPro" id="IPR035075">
    <property type="entry name" value="PRMT5"/>
</dbReference>
<organism evidence="8 9">
    <name type="scientific">Discina gigas</name>
    <dbReference type="NCBI Taxonomy" id="1032678"/>
    <lineage>
        <taxon>Eukaryota</taxon>
        <taxon>Fungi</taxon>
        <taxon>Dikarya</taxon>
        <taxon>Ascomycota</taxon>
        <taxon>Pezizomycotina</taxon>
        <taxon>Pezizomycetes</taxon>
        <taxon>Pezizales</taxon>
        <taxon>Discinaceae</taxon>
        <taxon>Discina</taxon>
    </lineage>
</organism>
<dbReference type="InterPro" id="IPR035248">
    <property type="entry name" value="PRMT5_C"/>
</dbReference>
<dbReference type="Pfam" id="PF17286">
    <property type="entry name" value="PRMT5_C"/>
    <property type="match status" value="1"/>
</dbReference>
<evidence type="ECO:0000256" key="1">
    <source>
        <dbReference type="ARBA" id="ARBA00022603"/>
    </source>
</evidence>
<reference evidence="8 9" key="1">
    <citation type="submission" date="2024-02" db="EMBL/GenBank/DDBJ databases">
        <title>Discinaceae phylogenomics.</title>
        <authorList>
            <person name="Dirks A.C."/>
            <person name="James T.Y."/>
        </authorList>
    </citation>
    <scope>NUCLEOTIDE SEQUENCE [LARGE SCALE GENOMIC DNA]</scope>
    <source>
        <strain evidence="8 9">ACD0624</strain>
    </source>
</reference>